<evidence type="ECO:0000256" key="2">
    <source>
        <dbReference type="SAM" id="Phobius"/>
    </source>
</evidence>
<dbReference type="OrthoDB" id="3831145at2"/>
<dbReference type="RefSeq" id="WP_150067023.1">
    <property type="nucleotide sequence ID" value="NZ_JBEPDJ010000010.1"/>
</dbReference>
<keyword evidence="2" id="KW-0472">Membrane</keyword>
<dbReference type="AlphaFoldDB" id="A0A5M7BV55"/>
<dbReference type="Proteomes" id="UP000323946">
    <property type="component" value="Unassembled WGS sequence"/>
</dbReference>
<keyword evidence="4" id="KW-1185">Reference proteome</keyword>
<evidence type="ECO:0000313" key="4">
    <source>
        <dbReference type="Proteomes" id="UP000323946"/>
    </source>
</evidence>
<proteinExistence type="predicted"/>
<comment type="caution">
    <text evidence="3">The sequence shown here is derived from an EMBL/GenBank/DDBJ whole genome shotgun (WGS) entry which is preliminary data.</text>
</comment>
<accession>A0A5M7BV55</accession>
<sequence length="189" mass="20818">MTEPGQRVDAFGRPTPEPEPQVPQSLLVARWLWIGSVLIGVVQSFIQLADRSGLITKLRQLNPDLGQQELDAAANSSIMFAFLLKALILMVYVVLTKRMLEGRNWSRVVLTVFGGFGAFNALITVLTVGVVGTAMVHQLTGVAISWVEVLFSLVVTAVEVTAIVFMFRPDANRYIREAGARLRLGRPLR</sequence>
<protein>
    <submittedName>
        <fullName evidence="3">Uncharacterized protein</fullName>
    </submittedName>
</protein>
<feature type="region of interest" description="Disordered" evidence="1">
    <location>
        <begin position="1"/>
        <end position="21"/>
    </location>
</feature>
<dbReference type="EMBL" id="VWPH01000006">
    <property type="protein sequence ID" value="KAA5833323.1"/>
    <property type="molecule type" value="Genomic_DNA"/>
</dbReference>
<name>A0A5M7BV55_SACHI</name>
<feature type="transmembrane region" description="Helical" evidence="2">
    <location>
        <begin position="108"/>
        <end position="131"/>
    </location>
</feature>
<evidence type="ECO:0000256" key="1">
    <source>
        <dbReference type="SAM" id="MobiDB-lite"/>
    </source>
</evidence>
<evidence type="ECO:0000313" key="3">
    <source>
        <dbReference type="EMBL" id="KAA5833323.1"/>
    </source>
</evidence>
<keyword evidence="2" id="KW-0812">Transmembrane</keyword>
<feature type="transmembrane region" description="Helical" evidence="2">
    <location>
        <begin position="31"/>
        <end position="49"/>
    </location>
</feature>
<gene>
    <name evidence="3" type="ORF">F1721_13515</name>
</gene>
<reference evidence="3 4" key="1">
    <citation type="submission" date="2019-09" db="EMBL/GenBank/DDBJ databases">
        <title>Draft genome sequence of the thermophilic Saccharopolyspora hirsuta VKM Ac-666T.</title>
        <authorList>
            <person name="Lobastova T.G."/>
            <person name="Fokina V."/>
            <person name="Bragin E.Y."/>
            <person name="Shtratnikova V.Y."/>
            <person name="Starodumova I.P."/>
            <person name="Tarlachkov S.V."/>
            <person name="Donova M.V."/>
        </authorList>
    </citation>
    <scope>NUCLEOTIDE SEQUENCE [LARGE SCALE GENOMIC DNA]</scope>
    <source>
        <strain evidence="3 4">VKM Ac-666</strain>
    </source>
</reference>
<organism evidence="3 4">
    <name type="scientific">Saccharopolyspora hirsuta</name>
    <dbReference type="NCBI Taxonomy" id="1837"/>
    <lineage>
        <taxon>Bacteria</taxon>
        <taxon>Bacillati</taxon>
        <taxon>Actinomycetota</taxon>
        <taxon>Actinomycetes</taxon>
        <taxon>Pseudonocardiales</taxon>
        <taxon>Pseudonocardiaceae</taxon>
        <taxon>Saccharopolyspora</taxon>
    </lineage>
</organism>
<feature type="transmembrane region" description="Helical" evidence="2">
    <location>
        <begin position="78"/>
        <end position="96"/>
    </location>
</feature>
<keyword evidence="2" id="KW-1133">Transmembrane helix</keyword>
<feature type="transmembrane region" description="Helical" evidence="2">
    <location>
        <begin position="143"/>
        <end position="167"/>
    </location>
</feature>